<accession>L2FP93</accession>
<organism evidence="2">
    <name type="scientific">Colletotrichum fructicola (strain Nara gc5)</name>
    <name type="common">Anthracnose fungus</name>
    <name type="synonym">Colletotrichum gloeosporioides (strain Nara gc5)</name>
    <dbReference type="NCBI Taxonomy" id="1213859"/>
    <lineage>
        <taxon>Eukaryota</taxon>
        <taxon>Fungi</taxon>
        <taxon>Dikarya</taxon>
        <taxon>Ascomycota</taxon>
        <taxon>Pezizomycotina</taxon>
        <taxon>Sordariomycetes</taxon>
        <taxon>Hypocreomycetidae</taxon>
        <taxon>Glomerellales</taxon>
        <taxon>Glomerellaceae</taxon>
        <taxon>Colletotrichum</taxon>
        <taxon>Colletotrichum gloeosporioides species complex</taxon>
    </lineage>
</organism>
<reference evidence="2" key="1">
    <citation type="submission" date="2012-08" db="EMBL/GenBank/DDBJ databases">
        <title>Genome analysis of Colletotrichum orbiculare and Colletotrichum fructicola.</title>
        <authorList>
            <person name="Gan P.H.P."/>
            <person name="Ikeda K."/>
            <person name="Irieda H."/>
            <person name="Narusaka M."/>
            <person name="O'Connell R.J."/>
            <person name="Narusaka Y."/>
            <person name="Takano Y."/>
            <person name="Kubo Y."/>
            <person name="Shirasu K."/>
        </authorList>
    </citation>
    <scope>NUCLEOTIDE SEQUENCE</scope>
    <source>
        <strain evidence="2">Nara gc5</strain>
    </source>
</reference>
<feature type="signal peptide" evidence="1">
    <location>
        <begin position="1"/>
        <end position="22"/>
    </location>
</feature>
<evidence type="ECO:0008006" key="3">
    <source>
        <dbReference type="Google" id="ProtNLM"/>
    </source>
</evidence>
<keyword evidence="1" id="KW-0732">Signal</keyword>
<evidence type="ECO:0000313" key="2">
    <source>
        <dbReference type="EMBL" id="ELA28239.1"/>
    </source>
</evidence>
<proteinExistence type="predicted"/>
<sequence length="419" mass="49532">MKIPTKTLAFLWSSGSLLLASGLMQYPAEAPFRFISCVALSGTDLGSIFYPKAAGISPQACQQQCALSDSHFAALGSGVDCYCSHATTGHEIPSGTDDDINDDFEHPDLQQHGYVQFRYDRYSIQFVLHWSIQFRNNYRGCLHNNIYNFIYTTVYDIIYNFFNNTWNLHGDRQRLDNNSFCVRDPRHFQLFNCFGFCSHHYQYTFFQFPECCDHDDFTVDINLYCFVVRQQLSFNFAIFKPYHSVWESVNRFQLFIEPNQKHKYNYGVPYHISAIFNDEFFIHYISHQPDSTTFEFFRQLKRHLQPVFTSRTFIGNREFNCKLGSWHHFNTPIRPLQLIFWHFTNSNVTFRVSADILTRITRIAVFCLRFNRNIWPVLDSIWKPIVQRSGSIFWVESGYTDCYTRFYCDVYHRLTSCIH</sequence>
<protein>
    <recommendedName>
        <fullName evidence="3">WSC domain-containing protein</fullName>
    </recommendedName>
</protein>
<feature type="chain" id="PRO_5003958618" description="WSC domain-containing protein" evidence="1">
    <location>
        <begin position="23"/>
        <end position="419"/>
    </location>
</feature>
<evidence type="ECO:0000256" key="1">
    <source>
        <dbReference type="SAM" id="SignalP"/>
    </source>
</evidence>
<dbReference type="EMBL" id="KB020936">
    <property type="protein sequence ID" value="ELA28239.1"/>
    <property type="molecule type" value="Genomic_DNA"/>
</dbReference>
<name>L2FP93_COLFN</name>
<dbReference type="HOGENOM" id="CLU_655530_0_0_1"/>
<gene>
    <name evidence="2" type="ORF">CGGC5_1405</name>
</gene>
<dbReference type="AlphaFoldDB" id="L2FP93"/>